<dbReference type="SUPFAM" id="SSF53383">
    <property type="entry name" value="PLP-dependent transferases"/>
    <property type="match status" value="1"/>
</dbReference>
<dbReference type="SMART" id="SM00345">
    <property type="entry name" value="HTH_GNTR"/>
    <property type="match status" value="1"/>
</dbReference>
<dbReference type="OrthoDB" id="199743at2"/>
<evidence type="ECO:0000313" key="8">
    <source>
        <dbReference type="Proteomes" id="UP000320876"/>
    </source>
</evidence>
<accession>A0A542DJZ3</accession>
<evidence type="ECO:0000259" key="6">
    <source>
        <dbReference type="PROSITE" id="PS50949"/>
    </source>
</evidence>
<comment type="caution">
    <text evidence="7">The sequence shown here is derived from an EMBL/GenBank/DDBJ whole genome shotgun (WGS) entry which is preliminary data.</text>
</comment>
<dbReference type="InterPro" id="IPR036390">
    <property type="entry name" value="WH_DNA-bd_sf"/>
</dbReference>
<dbReference type="CDD" id="cd00609">
    <property type="entry name" value="AAT_like"/>
    <property type="match status" value="1"/>
</dbReference>
<dbReference type="Gene3D" id="3.40.640.10">
    <property type="entry name" value="Type I PLP-dependent aspartate aminotransferase-like (Major domain)"/>
    <property type="match status" value="1"/>
</dbReference>
<dbReference type="Pfam" id="PF00392">
    <property type="entry name" value="GntR"/>
    <property type="match status" value="1"/>
</dbReference>
<evidence type="ECO:0000256" key="1">
    <source>
        <dbReference type="ARBA" id="ARBA00005384"/>
    </source>
</evidence>
<feature type="domain" description="HTH gntR-type" evidence="6">
    <location>
        <begin position="29"/>
        <end position="97"/>
    </location>
</feature>
<comment type="similarity">
    <text evidence="1">In the C-terminal section; belongs to the class-I pyridoxal-phosphate-dependent aminotransferase family.</text>
</comment>
<dbReference type="GO" id="GO:0003700">
    <property type="term" value="F:DNA-binding transcription factor activity"/>
    <property type="evidence" value="ECO:0007669"/>
    <property type="project" value="InterPro"/>
</dbReference>
<evidence type="ECO:0000256" key="2">
    <source>
        <dbReference type="ARBA" id="ARBA00022898"/>
    </source>
</evidence>
<sequence>MNLHIPPGGRISGPRLASLLGVWRRGGSRRGAGDLAAAVELQVLDGQLPLGTRLPAERELAEALGVSRTLVATALDQLRAGGIVASRRGSGSWVTAPGGGGLPPAPRSGEDLIDLARAAPPALPGLMGAVDAARRRLCAELTGHGYTGSGLLVLRERIAQRYTARGLPTTPAQVMITNGGHHGFVLALRMLVGPGDRVLVEQPTYPNAVEAIRSAHALPVPVGVNGDVQDGTGGWDLDGMEAALRQAAPRLGYFIVDFHNPTGLRLDTEGRRRLGAALARTRTPVVVDECLAELDLEGDPPDGPAPLGAFGGDWVISVGTAAKTHWGGLRLGWLRASEELISRLQATRYALDLGSPVFEQLVLAELLADPEPMLRRRRAELRTQRDELAAAVRAECPEWDFQLPSGGLSLWCRLPERMSTRLAVAAGNHGVQVVPGSRFAAHGGLESWLRLPYTEPAERLRDAVRRLSAAAASLRAGAAPAGPSWDVPVA</sequence>
<dbReference type="Pfam" id="PF00155">
    <property type="entry name" value="Aminotran_1_2"/>
    <property type="match status" value="1"/>
</dbReference>
<dbReference type="Gene3D" id="1.10.10.10">
    <property type="entry name" value="Winged helix-like DNA-binding domain superfamily/Winged helix DNA-binding domain"/>
    <property type="match status" value="1"/>
</dbReference>
<keyword evidence="5" id="KW-0804">Transcription</keyword>
<proteinExistence type="inferred from homology"/>
<dbReference type="SUPFAM" id="SSF46785">
    <property type="entry name" value="Winged helix' DNA-binding domain"/>
    <property type="match status" value="1"/>
</dbReference>
<dbReference type="PANTHER" id="PTHR46577:SF1">
    <property type="entry name" value="HTH-TYPE TRANSCRIPTIONAL REGULATORY PROTEIN GABR"/>
    <property type="match status" value="1"/>
</dbReference>
<dbReference type="InterPro" id="IPR015421">
    <property type="entry name" value="PyrdxlP-dep_Trfase_major"/>
</dbReference>
<dbReference type="InterPro" id="IPR051446">
    <property type="entry name" value="HTH_trans_reg/aminotransferase"/>
</dbReference>
<dbReference type="Proteomes" id="UP000320876">
    <property type="component" value="Unassembled WGS sequence"/>
</dbReference>
<dbReference type="CDD" id="cd07377">
    <property type="entry name" value="WHTH_GntR"/>
    <property type="match status" value="1"/>
</dbReference>
<protein>
    <submittedName>
        <fullName evidence="7">GntR family transcriptional regulator</fullName>
    </submittedName>
</protein>
<dbReference type="InterPro" id="IPR015424">
    <property type="entry name" value="PyrdxlP-dep_Trfase"/>
</dbReference>
<keyword evidence="2" id="KW-0663">Pyridoxal phosphate</keyword>
<evidence type="ECO:0000313" key="7">
    <source>
        <dbReference type="EMBL" id="TQJ03400.1"/>
    </source>
</evidence>
<keyword evidence="8" id="KW-1185">Reference proteome</keyword>
<dbReference type="GO" id="GO:0003677">
    <property type="term" value="F:DNA binding"/>
    <property type="evidence" value="ECO:0007669"/>
    <property type="project" value="UniProtKB-KW"/>
</dbReference>
<dbReference type="InterPro" id="IPR000524">
    <property type="entry name" value="Tscrpt_reg_HTH_GntR"/>
</dbReference>
<dbReference type="InterPro" id="IPR004839">
    <property type="entry name" value="Aminotransferase_I/II_large"/>
</dbReference>
<dbReference type="GO" id="GO:0030170">
    <property type="term" value="F:pyridoxal phosphate binding"/>
    <property type="evidence" value="ECO:0007669"/>
    <property type="project" value="InterPro"/>
</dbReference>
<organism evidence="7 8">
    <name type="scientific">Amycolatopsis cihanbeyliensis</name>
    <dbReference type="NCBI Taxonomy" id="1128664"/>
    <lineage>
        <taxon>Bacteria</taxon>
        <taxon>Bacillati</taxon>
        <taxon>Actinomycetota</taxon>
        <taxon>Actinomycetes</taxon>
        <taxon>Pseudonocardiales</taxon>
        <taxon>Pseudonocardiaceae</taxon>
        <taxon>Amycolatopsis</taxon>
    </lineage>
</organism>
<dbReference type="PANTHER" id="PTHR46577">
    <property type="entry name" value="HTH-TYPE TRANSCRIPTIONAL REGULATORY PROTEIN GABR"/>
    <property type="match status" value="1"/>
</dbReference>
<evidence type="ECO:0000256" key="3">
    <source>
        <dbReference type="ARBA" id="ARBA00023015"/>
    </source>
</evidence>
<reference evidence="7 8" key="1">
    <citation type="submission" date="2019-06" db="EMBL/GenBank/DDBJ databases">
        <title>Sequencing the genomes of 1000 actinobacteria strains.</title>
        <authorList>
            <person name="Klenk H.-P."/>
        </authorList>
    </citation>
    <scope>NUCLEOTIDE SEQUENCE [LARGE SCALE GENOMIC DNA]</scope>
    <source>
        <strain evidence="7 8">DSM 45679</strain>
    </source>
</reference>
<evidence type="ECO:0000256" key="4">
    <source>
        <dbReference type="ARBA" id="ARBA00023125"/>
    </source>
</evidence>
<evidence type="ECO:0000256" key="5">
    <source>
        <dbReference type="ARBA" id="ARBA00023163"/>
    </source>
</evidence>
<dbReference type="PRINTS" id="PR00035">
    <property type="entry name" value="HTHGNTR"/>
</dbReference>
<keyword evidence="4" id="KW-0238">DNA-binding</keyword>
<keyword evidence="3" id="KW-0805">Transcription regulation</keyword>
<dbReference type="PROSITE" id="PS50949">
    <property type="entry name" value="HTH_GNTR"/>
    <property type="match status" value="1"/>
</dbReference>
<dbReference type="AlphaFoldDB" id="A0A542DJZ3"/>
<name>A0A542DJZ3_AMYCI</name>
<gene>
    <name evidence="7" type="ORF">FB471_3156</name>
</gene>
<dbReference type="EMBL" id="VFML01000001">
    <property type="protein sequence ID" value="TQJ03400.1"/>
    <property type="molecule type" value="Genomic_DNA"/>
</dbReference>
<dbReference type="InterPro" id="IPR036388">
    <property type="entry name" value="WH-like_DNA-bd_sf"/>
</dbReference>